<keyword evidence="2" id="KW-0378">Hydrolase</keyword>
<reference evidence="2" key="1">
    <citation type="submission" date="2020-05" db="EMBL/GenBank/DDBJ databases">
        <title>Mycena genomes resolve the evolution of fungal bioluminescence.</title>
        <authorList>
            <person name="Tsai I.J."/>
        </authorList>
    </citation>
    <scope>NUCLEOTIDE SEQUENCE</scope>
    <source>
        <strain evidence="2">CCC161011</strain>
    </source>
</reference>
<keyword evidence="2" id="KW-0269">Exonuclease</keyword>
<dbReference type="InterPro" id="IPR002562">
    <property type="entry name" value="3'-5'_exonuclease_dom"/>
</dbReference>
<accession>A0A8H6XEQ7</accession>
<dbReference type="EMBL" id="JACAZI010000020">
    <property type="protein sequence ID" value="KAF7339166.1"/>
    <property type="molecule type" value="Genomic_DNA"/>
</dbReference>
<dbReference type="PANTHER" id="PTHR43040:SF1">
    <property type="entry name" value="RIBONUCLEASE D"/>
    <property type="match status" value="1"/>
</dbReference>
<dbReference type="InterPro" id="IPR036397">
    <property type="entry name" value="RNaseH_sf"/>
</dbReference>
<dbReference type="InterPro" id="IPR012337">
    <property type="entry name" value="RNaseH-like_sf"/>
</dbReference>
<dbReference type="GO" id="GO:0003676">
    <property type="term" value="F:nucleic acid binding"/>
    <property type="evidence" value="ECO:0007669"/>
    <property type="project" value="InterPro"/>
</dbReference>
<comment type="caution">
    <text evidence="2">The sequence shown here is derived from an EMBL/GenBank/DDBJ whole genome shotgun (WGS) entry which is preliminary data.</text>
</comment>
<sequence>MTSTFTLCADSTSLAAALDKLRSSPMLFVDCEGDRLGVAGGSLSLISLRTSATPRMTYIVDVLALSSSDLIAVFAVLEHSSICKVLFDGRMDHSAFFHGHSTVMNNVLDLQLVDVSTRLLRGEGMDNQLGRLSPFFSTTHIIANRANYSKLHRLLSLSKTIKEHKVRNSVWTGGLVDHNGWMDRPLPPVRSERYIDPSLSVRSVKYVQLWSDAAPQPDDTYRLHPILPLEILHTPVDTAQFICTGCRRTLGRSSFPTTSLPKCFVCFAIDAKLESKQSTPLPQPAPETGSSRGWDDIQYREFCGDHPEWPTAYMYETGDFSDWYPEGGIGQR</sequence>
<keyword evidence="2" id="KW-0540">Nuclease</keyword>
<dbReference type="SUPFAM" id="SSF53098">
    <property type="entry name" value="Ribonuclease H-like"/>
    <property type="match status" value="1"/>
</dbReference>
<keyword evidence="3" id="KW-1185">Reference proteome</keyword>
<name>A0A8H6XEQ7_9AGAR</name>
<feature type="domain" description="3'-5' exonuclease" evidence="1">
    <location>
        <begin position="9"/>
        <end position="112"/>
    </location>
</feature>
<evidence type="ECO:0000313" key="2">
    <source>
        <dbReference type="EMBL" id="KAF7339166.1"/>
    </source>
</evidence>
<dbReference type="Pfam" id="PF01612">
    <property type="entry name" value="DNA_pol_A_exo1"/>
    <property type="match status" value="1"/>
</dbReference>
<evidence type="ECO:0000259" key="1">
    <source>
        <dbReference type="Pfam" id="PF01612"/>
    </source>
</evidence>
<dbReference type="Proteomes" id="UP000620124">
    <property type="component" value="Unassembled WGS sequence"/>
</dbReference>
<dbReference type="GO" id="GO:0006139">
    <property type="term" value="P:nucleobase-containing compound metabolic process"/>
    <property type="evidence" value="ECO:0007669"/>
    <property type="project" value="InterPro"/>
</dbReference>
<dbReference type="Gene3D" id="3.30.420.10">
    <property type="entry name" value="Ribonuclease H-like superfamily/Ribonuclease H"/>
    <property type="match status" value="1"/>
</dbReference>
<dbReference type="GO" id="GO:0008408">
    <property type="term" value="F:3'-5' exonuclease activity"/>
    <property type="evidence" value="ECO:0007669"/>
    <property type="project" value="InterPro"/>
</dbReference>
<dbReference type="OrthoDB" id="26838at2759"/>
<gene>
    <name evidence="2" type="ORF">MVEN_01993700</name>
</gene>
<proteinExistence type="predicted"/>
<dbReference type="AlphaFoldDB" id="A0A8H6XEQ7"/>
<dbReference type="PANTHER" id="PTHR43040">
    <property type="entry name" value="RIBONUCLEASE D"/>
    <property type="match status" value="1"/>
</dbReference>
<organism evidence="2 3">
    <name type="scientific">Mycena venus</name>
    <dbReference type="NCBI Taxonomy" id="2733690"/>
    <lineage>
        <taxon>Eukaryota</taxon>
        <taxon>Fungi</taxon>
        <taxon>Dikarya</taxon>
        <taxon>Basidiomycota</taxon>
        <taxon>Agaricomycotina</taxon>
        <taxon>Agaricomycetes</taxon>
        <taxon>Agaricomycetidae</taxon>
        <taxon>Agaricales</taxon>
        <taxon>Marasmiineae</taxon>
        <taxon>Mycenaceae</taxon>
        <taxon>Mycena</taxon>
    </lineage>
</organism>
<protein>
    <submittedName>
        <fullName evidence="2">3-5 exonuclease and kh-i domain-containing protein</fullName>
    </submittedName>
</protein>
<evidence type="ECO:0000313" key="3">
    <source>
        <dbReference type="Proteomes" id="UP000620124"/>
    </source>
</evidence>